<dbReference type="AlphaFoldDB" id="A0A222FMD2"/>
<dbReference type="EMBL" id="CP022530">
    <property type="protein sequence ID" value="ASP39383.1"/>
    <property type="molecule type" value="Genomic_DNA"/>
</dbReference>
<dbReference type="KEGG" id="bsan:CHH28_12185"/>
<dbReference type="Proteomes" id="UP000202440">
    <property type="component" value="Chromosome"/>
</dbReference>
<accession>A0A222FMD2</accession>
<gene>
    <name evidence="1" type="ORF">CHH28_12185</name>
</gene>
<evidence type="ECO:0000313" key="2">
    <source>
        <dbReference type="Proteomes" id="UP000202440"/>
    </source>
</evidence>
<protein>
    <submittedName>
        <fullName evidence="1">Uncharacterized protein</fullName>
    </submittedName>
</protein>
<evidence type="ECO:0000313" key="1">
    <source>
        <dbReference type="EMBL" id="ASP39383.1"/>
    </source>
</evidence>
<keyword evidence="2" id="KW-1185">Reference proteome</keyword>
<proteinExistence type="predicted"/>
<sequence length="63" mass="7212">MDVVSDDLARSVKKQGRQASATIGGRRRSGFLLGNRFVFSDQSELLWMQAGPGEFRELRIWRK</sequence>
<dbReference type="RefSeq" id="WP_094060563.1">
    <property type="nucleotide sequence ID" value="NZ_CP022530.1"/>
</dbReference>
<reference evidence="1 2" key="1">
    <citation type="submission" date="2017-07" db="EMBL/GenBank/DDBJ databases">
        <title>Annotated genome sequence of Bacterioplanes sanyensis isolated from Red Sea.</title>
        <authorList>
            <person name="Rehman Z.U."/>
        </authorList>
    </citation>
    <scope>NUCLEOTIDE SEQUENCE [LARGE SCALE GENOMIC DNA]</scope>
    <source>
        <strain evidence="1 2">NV9</strain>
    </source>
</reference>
<dbReference type="OrthoDB" id="6120942at2"/>
<name>A0A222FMD2_9GAMM</name>
<organism evidence="1 2">
    <name type="scientific">Bacterioplanes sanyensis</name>
    <dbReference type="NCBI Taxonomy" id="1249553"/>
    <lineage>
        <taxon>Bacteria</taxon>
        <taxon>Pseudomonadati</taxon>
        <taxon>Pseudomonadota</taxon>
        <taxon>Gammaproteobacteria</taxon>
        <taxon>Oceanospirillales</taxon>
        <taxon>Oceanospirillaceae</taxon>
        <taxon>Bacterioplanes</taxon>
    </lineage>
</organism>